<evidence type="ECO:0000256" key="3">
    <source>
        <dbReference type="ARBA" id="ARBA00022777"/>
    </source>
</evidence>
<dbReference type="InterPro" id="IPR050306">
    <property type="entry name" value="PfkB_Carbo_kinase"/>
</dbReference>
<dbReference type="InterPro" id="IPR011611">
    <property type="entry name" value="PfkB_dom"/>
</dbReference>
<evidence type="ECO:0000259" key="4">
    <source>
        <dbReference type="Pfam" id="PF00294"/>
    </source>
</evidence>
<proteinExistence type="inferred from homology"/>
<dbReference type="GO" id="GO:0016301">
    <property type="term" value="F:kinase activity"/>
    <property type="evidence" value="ECO:0007669"/>
    <property type="project" value="UniProtKB-KW"/>
</dbReference>
<dbReference type="InterPro" id="IPR002173">
    <property type="entry name" value="Carboh/pur_kinase_PfkB_CS"/>
</dbReference>
<dbReference type="Proteomes" id="UP000256919">
    <property type="component" value="Unassembled WGS sequence"/>
</dbReference>
<comment type="caution">
    <text evidence="5">The sequence shown here is derived from an EMBL/GenBank/DDBJ whole genome shotgun (WGS) entry which is preliminary data.</text>
</comment>
<protein>
    <submittedName>
        <fullName evidence="5">Fructokinase</fullName>
    </submittedName>
</protein>
<dbReference type="AlphaFoldDB" id="A0A3D9N6R2"/>
<dbReference type="Pfam" id="PF00294">
    <property type="entry name" value="PfkB"/>
    <property type="match status" value="1"/>
</dbReference>
<reference evidence="5 6" key="1">
    <citation type="submission" date="2018-07" db="EMBL/GenBank/DDBJ databases">
        <title>Genomic Encyclopedia of Type Strains, Phase III (KMG-III): the genomes of soil and plant-associated and newly described type strains.</title>
        <authorList>
            <person name="Whitman W."/>
        </authorList>
    </citation>
    <scope>NUCLEOTIDE SEQUENCE [LARGE SCALE GENOMIC DNA]</scope>
    <source>
        <strain evidence="5 6">CECT 7948</strain>
    </source>
</reference>
<evidence type="ECO:0000313" key="5">
    <source>
        <dbReference type="EMBL" id="REE25913.1"/>
    </source>
</evidence>
<dbReference type="EMBL" id="QREI01000002">
    <property type="protein sequence ID" value="REE25913.1"/>
    <property type="molecule type" value="Genomic_DNA"/>
</dbReference>
<dbReference type="SUPFAM" id="SSF53613">
    <property type="entry name" value="Ribokinase-like"/>
    <property type="match status" value="1"/>
</dbReference>
<dbReference type="PANTHER" id="PTHR43085">
    <property type="entry name" value="HEXOKINASE FAMILY MEMBER"/>
    <property type="match status" value="1"/>
</dbReference>
<name>A0A3D9N6R2_9FLAO</name>
<evidence type="ECO:0000256" key="1">
    <source>
        <dbReference type="ARBA" id="ARBA00010688"/>
    </source>
</evidence>
<dbReference type="OrthoDB" id="9813569at2"/>
<accession>A0A3D9N6R2</accession>
<keyword evidence="3 5" id="KW-0418">Kinase</keyword>
<evidence type="ECO:0000256" key="2">
    <source>
        <dbReference type="ARBA" id="ARBA00022679"/>
    </source>
</evidence>
<dbReference type="Gene3D" id="3.40.1190.20">
    <property type="match status" value="2"/>
</dbReference>
<dbReference type="PROSITE" id="PS00584">
    <property type="entry name" value="PFKB_KINASES_2"/>
    <property type="match status" value="1"/>
</dbReference>
<dbReference type="CDD" id="cd01167">
    <property type="entry name" value="bac_FRK"/>
    <property type="match status" value="1"/>
</dbReference>
<dbReference type="RefSeq" id="WP_115808880.1">
    <property type="nucleotide sequence ID" value="NZ_QREI01000002.1"/>
</dbReference>
<organism evidence="5 6">
    <name type="scientific">Winogradskyella pacifica</name>
    <dbReference type="NCBI Taxonomy" id="664642"/>
    <lineage>
        <taxon>Bacteria</taxon>
        <taxon>Pseudomonadati</taxon>
        <taxon>Bacteroidota</taxon>
        <taxon>Flavobacteriia</taxon>
        <taxon>Flavobacteriales</taxon>
        <taxon>Flavobacteriaceae</taxon>
        <taxon>Winogradskyella</taxon>
    </lineage>
</organism>
<comment type="similarity">
    <text evidence="1">Belongs to the carbohydrate kinase PfkB family.</text>
</comment>
<dbReference type="PANTHER" id="PTHR43085:SF57">
    <property type="entry name" value="CARBOHYDRATE KINASE PFKB DOMAIN-CONTAINING PROTEIN"/>
    <property type="match status" value="1"/>
</dbReference>
<dbReference type="InterPro" id="IPR029056">
    <property type="entry name" value="Ribokinase-like"/>
</dbReference>
<sequence>MKNIVCFGEVLWDVFPNRKKIGGAPLNVALRLQSLENNVSIITRIGDDSDGDGIFQFIKENGVAVDDIQIDSELKTGEVAVSLNEEGSASYTINYPRAWDRIQLTKSAKAITLASDAFIFGSLSARDYNSKQTLYSLLEIASYKVFDVNLRAPYYTKEVLNHLMESSDFIKFNDDEIIEIVTHLIMKAADFKKFSNHEISEIIDKLNSETQNLEGSIKFIAQQTHTKSICVTLGSKGAILFYNDTFYYNKGHKINVVDTVGAGDSFLAALTDKLLKGEAPQTAIDFACVVGAIVASSEGANPKLNPNDIDALLAKHINC</sequence>
<evidence type="ECO:0000313" key="6">
    <source>
        <dbReference type="Proteomes" id="UP000256919"/>
    </source>
</evidence>
<keyword evidence="2" id="KW-0808">Transferase</keyword>
<feature type="domain" description="Carbohydrate kinase PfkB" evidence="4">
    <location>
        <begin position="14"/>
        <end position="303"/>
    </location>
</feature>
<gene>
    <name evidence="5" type="ORF">DFQ09_102504</name>
</gene>
<keyword evidence="6" id="KW-1185">Reference proteome</keyword>